<name>A0AAW8RKX8_ENTFC</name>
<dbReference type="Proteomes" id="UP001260956">
    <property type="component" value="Unassembled WGS sequence"/>
</dbReference>
<evidence type="ECO:0000313" key="3">
    <source>
        <dbReference type="Proteomes" id="UP001260956"/>
    </source>
</evidence>
<feature type="transmembrane region" description="Helical" evidence="1">
    <location>
        <begin position="7"/>
        <end position="27"/>
    </location>
</feature>
<evidence type="ECO:0000313" key="2">
    <source>
        <dbReference type="EMBL" id="MDT2371327.1"/>
    </source>
</evidence>
<reference evidence="2" key="1">
    <citation type="submission" date="2023-03" db="EMBL/GenBank/DDBJ databases">
        <authorList>
            <person name="Shen W."/>
            <person name="Cai J."/>
        </authorList>
    </citation>
    <scope>NUCLEOTIDE SEQUENCE</scope>
    <source>
        <strain evidence="2">B1010-2</strain>
    </source>
</reference>
<evidence type="ECO:0000256" key="1">
    <source>
        <dbReference type="SAM" id="Phobius"/>
    </source>
</evidence>
<protein>
    <submittedName>
        <fullName evidence="2">Uncharacterized protein</fullName>
    </submittedName>
</protein>
<keyword evidence="1" id="KW-0472">Membrane</keyword>
<proteinExistence type="predicted"/>
<keyword evidence="1" id="KW-0812">Transmembrane</keyword>
<feature type="transmembrane region" description="Helical" evidence="1">
    <location>
        <begin position="39"/>
        <end position="61"/>
    </location>
</feature>
<dbReference type="RefSeq" id="WP_311813752.1">
    <property type="nucleotide sequence ID" value="NZ_JARPTX010000117.1"/>
</dbReference>
<keyword evidence="1" id="KW-1133">Transmembrane helix</keyword>
<sequence length="65" mass="6757">MDKLKTVGIRALVGTGAVVAGLSGRIGKKGIDITNINPYKMVIALGVLSAVWLVWQVPALVKKAG</sequence>
<accession>A0AAW8RKX8</accession>
<dbReference type="EMBL" id="JARPTX010000117">
    <property type="protein sequence ID" value="MDT2371327.1"/>
    <property type="molecule type" value="Genomic_DNA"/>
</dbReference>
<dbReference type="AlphaFoldDB" id="A0AAW8RKX8"/>
<gene>
    <name evidence="2" type="ORF">P6Z85_14550</name>
</gene>
<organism evidence="2 3">
    <name type="scientific">Enterococcus faecium</name>
    <name type="common">Streptococcus faecium</name>
    <dbReference type="NCBI Taxonomy" id="1352"/>
    <lineage>
        <taxon>Bacteria</taxon>
        <taxon>Bacillati</taxon>
        <taxon>Bacillota</taxon>
        <taxon>Bacilli</taxon>
        <taxon>Lactobacillales</taxon>
        <taxon>Enterococcaceae</taxon>
        <taxon>Enterococcus</taxon>
    </lineage>
</organism>
<comment type="caution">
    <text evidence="2">The sequence shown here is derived from an EMBL/GenBank/DDBJ whole genome shotgun (WGS) entry which is preliminary data.</text>
</comment>